<keyword evidence="11" id="KW-1185">Reference proteome</keyword>
<keyword evidence="5" id="KW-1015">Disulfide bond</keyword>
<evidence type="ECO:0000256" key="1">
    <source>
        <dbReference type="ARBA" id="ARBA00004613"/>
    </source>
</evidence>
<dbReference type="InterPro" id="IPR050392">
    <property type="entry name" value="Collagen/C1q_domain"/>
</dbReference>
<evidence type="ECO:0000256" key="5">
    <source>
        <dbReference type="ARBA" id="ARBA00023157"/>
    </source>
</evidence>
<dbReference type="PANTHER" id="PTHR15427">
    <property type="entry name" value="EMILIN ELASTIN MICROFIBRIL INTERFACE-LOCATED PROTEIN ELASTIN MICROFIBRIL INTERFACER"/>
    <property type="match status" value="1"/>
</dbReference>
<evidence type="ECO:0000256" key="4">
    <source>
        <dbReference type="ARBA" id="ARBA00023054"/>
    </source>
</evidence>
<feature type="coiled-coil region" evidence="6">
    <location>
        <begin position="732"/>
        <end position="795"/>
    </location>
</feature>
<dbReference type="PROSITE" id="PS50871">
    <property type="entry name" value="C1Q"/>
    <property type="match status" value="1"/>
</dbReference>
<feature type="coiled-coil region" evidence="6">
    <location>
        <begin position="376"/>
        <end position="497"/>
    </location>
</feature>
<dbReference type="PROSITE" id="PS51041">
    <property type="entry name" value="EMI"/>
    <property type="match status" value="1"/>
</dbReference>
<evidence type="ECO:0000259" key="9">
    <source>
        <dbReference type="PROSITE" id="PS51041"/>
    </source>
</evidence>
<dbReference type="GO" id="GO:0048018">
    <property type="term" value="F:receptor ligand activity"/>
    <property type="evidence" value="ECO:0007669"/>
    <property type="project" value="Ensembl"/>
</dbReference>
<dbReference type="GO" id="GO:1905278">
    <property type="term" value="P:positive regulation of epithelial tube formation"/>
    <property type="evidence" value="ECO:0007669"/>
    <property type="project" value="Ensembl"/>
</dbReference>
<sequence>MLAEIVVLCATLGLLQSDVHSRYPEYHVHKPKTQEHRIQAKAQPSPLPEEYWGRELVKEEAFNPVSTAVTDDVTDIDDTGNHQPRNENWCSSIRPQLSTYVAVCKTEKYVIKSQQRCPNGTPDCQKIMYRAALKPVYQVKQRVLYLLHWKCCPGYFGKNCEHHEPNFLPLSTNQPEDWEGERETFTNQRDIIEAHQSHEALLEDLQNDIHQATNNLGVLQKMLHDNNSSTRGEVNHNQSEAQRQLFQEMLLPHVESFLLEHFNPVWVNFNKSLQDLSTILKNLSRDVEVNRKSIERFQESTVPKKEFQELGTKFESKVQANMLRVDQMKRETESHLHLHQAAIYYNLTMLKADADLKFKRHHKIQHSYFSALNNSIVDMRQEQNKFQDKLESLSRNLEIVSAQFGRQREAFSNIDIQFFNRTLADHTQELKKLFDEFDEDYEELRKSIEDVKTNSKYEIVELREDLLEKRRILEEYRDDLERKILTLNNSLANIQEDQWDLQQSMKACRCETLPSGTDLENQANMTQINTEEIKQLETHLKDLAAAFPLIYQSLDFQQEQSRKLEAGISSLKAHTEKLSENIGSLKKNDQKMDGHIKHLNSSFNSLLVDALRHESALEALLGREIMEDLPEKDIDTPVSTREQVSIKLISDNLKEQNITLDSLMKRIYHLEMVDHHSGPSENKSYTPSVLKQQIEGSMQEVGATQHSGVEHLEPNHEASMEDVLDNPAYHDIMILKKEIRHLSWEMKQHELQWGRASVCCNDTIVNVVEPLSISMESLREDLAATQETLEEHLHIFQKLFGSSKELAAANVSLDVTKIQSVMSRRMRKQLRDKKESHNHREGTLNGRNKIHTETVETGTPVAFYVRYPEGRTVALGLNETSLNYGEGFFPEHGYFKTPHSGVYMIAISMEHMPGPALGKLLFTNKQSMTLFSNKKRKTNGGPMTTFALVELKKGESMRFQLVQGAIIKENPAGLSMAGFLIFKT</sequence>
<dbReference type="GO" id="GO:0005604">
    <property type="term" value="C:basement membrane"/>
    <property type="evidence" value="ECO:0007669"/>
    <property type="project" value="Ensembl"/>
</dbReference>
<organism evidence="10 11">
    <name type="scientific">Salvator merianae</name>
    <name type="common">Argentine black and white tegu</name>
    <name type="synonym">Tupinambis merianae</name>
    <dbReference type="NCBI Taxonomy" id="96440"/>
    <lineage>
        <taxon>Eukaryota</taxon>
        <taxon>Metazoa</taxon>
        <taxon>Chordata</taxon>
        <taxon>Craniata</taxon>
        <taxon>Vertebrata</taxon>
        <taxon>Euteleostomi</taxon>
        <taxon>Lepidosauria</taxon>
        <taxon>Squamata</taxon>
        <taxon>Bifurcata</taxon>
        <taxon>Unidentata</taxon>
        <taxon>Episquamata</taxon>
        <taxon>Laterata</taxon>
        <taxon>Teiioidea</taxon>
        <taxon>Teiidae</taxon>
        <taxon>Salvator</taxon>
    </lineage>
</organism>
<dbReference type="Ensembl" id="ENSSMRT00000010966.1">
    <property type="protein sequence ID" value="ENSSMRP00000009409.1"/>
    <property type="gene ID" value="ENSSMRG00000007508.1"/>
</dbReference>
<keyword evidence="4 6" id="KW-0175">Coiled coil</keyword>
<evidence type="ECO:0000256" key="2">
    <source>
        <dbReference type="ARBA" id="ARBA00022525"/>
    </source>
</evidence>
<reference evidence="10" key="2">
    <citation type="submission" date="2025-09" db="UniProtKB">
        <authorList>
            <consortium name="Ensembl"/>
        </authorList>
    </citation>
    <scope>IDENTIFICATION</scope>
</reference>
<dbReference type="PANTHER" id="PTHR15427:SF6">
    <property type="entry name" value="MULTIMERIN-2"/>
    <property type="match status" value="1"/>
</dbReference>
<dbReference type="SUPFAM" id="SSF49842">
    <property type="entry name" value="TNF-like"/>
    <property type="match status" value="1"/>
</dbReference>
<dbReference type="GO" id="GO:1900426">
    <property type="term" value="P:positive regulation of defense response to bacterium"/>
    <property type="evidence" value="ECO:0007669"/>
    <property type="project" value="Ensembl"/>
</dbReference>
<dbReference type="GO" id="GO:0030948">
    <property type="term" value="P:negative regulation of vascular endothelial growth factor receptor signaling pathway"/>
    <property type="evidence" value="ECO:0007669"/>
    <property type="project" value="Ensembl"/>
</dbReference>
<accession>A0A8D0BJA7</accession>
<evidence type="ECO:0000256" key="6">
    <source>
        <dbReference type="SAM" id="Coils"/>
    </source>
</evidence>
<proteinExistence type="predicted"/>
<protein>
    <submittedName>
        <fullName evidence="10">Multimerin 2</fullName>
    </submittedName>
</protein>
<dbReference type="InterPro" id="IPR008983">
    <property type="entry name" value="Tumour_necrosis_fac-like_dom"/>
</dbReference>
<dbReference type="GeneTree" id="ENSGT01030000234633"/>
<evidence type="ECO:0000256" key="7">
    <source>
        <dbReference type="SAM" id="SignalP"/>
    </source>
</evidence>
<dbReference type="OMA" id="EFSNHMS"/>
<evidence type="ECO:0000259" key="8">
    <source>
        <dbReference type="PROSITE" id="PS50871"/>
    </source>
</evidence>
<dbReference type="Proteomes" id="UP000694421">
    <property type="component" value="Unplaced"/>
</dbReference>
<dbReference type="AlphaFoldDB" id="A0A8D0BJA7"/>
<feature type="signal peptide" evidence="7">
    <location>
        <begin position="1"/>
        <end position="17"/>
    </location>
</feature>
<comment type="subcellular location">
    <subcellularLocation>
        <location evidence="1">Secreted</location>
    </subcellularLocation>
</comment>
<dbReference type="GO" id="GO:0005615">
    <property type="term" value="C:extracellular space"/>
    <property type="evidence" value="ECO:0007669"/>
    <property type="project" value="Ensembl"/>
</dbReference>
<reference evidence="10" key="1">
    <citation type="submission" date="2025-08" db="UniProtKB">
        <authorList>
            <consortium name="Ensembl"/>
        </authorList>
    </citation>
    <scope>IDENTIFICATION</scope>
</reference>
<name>A0A8D0BJA7_SALMN</name>
<dbReference type="Pfam" id="PF00386">
    <property type="entry name" value="C1q"/>
    <property type="match status" value="1"/>
</dbReference>
<keyword evidence="3 7" id="KW-0732">Signal</keyword>
<feature type="domain" description="C1q" evidence="8">
    <location>
        <begin position="852"/>
        <end position="984"/>
    </location>
</feature>
<feature type="coiled-coil region" evidence="6">
    <location>
        <begin position="195"/>
        <end position="222"/>
    </location>
</feature>
<keyword evidence="2" id="KW-0964">Secreted</keyword>
<evidence type="ECO:0000256" key="3">
    <source>
        <dbReference type="ARBA" id="ARBA00022729"/>
    </source>
</evidence>
<dbReference type="InterPro" id="IPR011489">
    <property type="entry name" value="EMI_domain"/>
</dbReference>
<dbReference type="Pfam" id="PF07546">
    <property type="entry name" value="EMI"/>
    <property type="match status" value="1"/>
</dbReference>
<dbReference type="GO" id="GO:0090051">
    <property type="term" value="P:negative regulation of cell migration involved in sprouting angiogenesis"/>
    <property type="evidence" value="ECO:0007669"/>
    <property type="project" value="Ensembl"/>
</dbReference>
<dbReference type="Gene3D" id="2.60.120.40">
    <property type="match status" value="1"/>
</dbReference>
<dbReference type="GO" id="GO:1903588">
    <property type="term" value="P:negative regulation of blood vessel endothelial cell proliferation involved in sprouting angiogenesis"/>
    <property type="evidence" value="ECO:0007669"/>
    <property type="project" value="Ensembl"/>
</dbReference>
<dbReference type="InterPro" id="IPR001073">
    <property type="entry name" value="C1q_dom"/>
</dbReference>
<evidence type="ECO:0000313" key="10">
    <source>
        <dbReference type="Ensembl" id="ENSSMRP00000009409.1"/>
    </source>
</evidence>
<feature type="domain" description="EMI" evidence="9">
    <location>
        <begin position="86"/>
        <end position="162"/>
    </location>
</feature>
<feature type="chain" id="PRO_5034911183" evidence="7">
    <location>
        <begin position="18"/>
        <end position="984"/>
    </location>
</feature>
<dbReference type="GO" id="GO:0002042">
    <property type="term" value="P:cell migration involved in sprouting angiogenesis"/>
    <property type="evidence" value="ECO:0007669"/>
    <property type="project" value="Ensembl"/>
</dbReference>
<evidence type="ECO:0000313" key="11">
    <source>
        <dbReference type="Proteomes" id="UP000694421"/>
    </source>
</evidence>